<accession>A0A1W2EHD1</accession>
<dbReference type="InterPro" id="IPR058647">
    <property type="entry name" value="BSH_CzcB-like"/>
</dbReference>
<dbReference type="NCBIfam" id="TIGR01730">
    <property type="entry name" value="RND_mfp"/>
    <property type="match status" value="1"/>
</dbReference>
<feature type="domain" description="YknX-like C-terminal permuted SH3-like" evidence="5">
    <location>
        <begin position="296"/>
        <end position="364"/>
    </location>
</feature>
<gene>
    <name evidence="6" type="ORF">SAMN04488500_12442</name>
</gene>
<name>A0A1W2EHD1_9FIRM</name>
<dbReference type="Pfam" id="PF25973">
    <property type="entry name" value="BSH_CzcB"/>
    <property type="match status" value="1"/>
</dbReference>
<feature type="domain" description="CzcB-like barrel-sandwich hybrid" evidence="4">
    <location>
        <begin position="71"/>
        <end position="209"/>
    </location>
</feature>
<dbReference type="Gene3D" id="2.40.420.20">
    <property type="match status" value="1"/>
</dbReference>
<dbReference type="GO" id="GO:1990281">
    <property type="term" value="C:efflux pump complex"/>
    <property type="evidence" value="ECO:0007669"/>
    <property type="project" value="TreeGrafter"/>
</dbReference>
<dbReference type="Pfam" id="PF25989">
    <property type="entry name" value="YknX_C"/>
    <property type="match status" value="1"/>
</dbReference>
<evidence type="ECO:0000256" key="2">
    <source>
        <dbReference type="SAM" id="Coils"/>
    </source>
</evidence>
<dbReference type="Proteomes" id="UP000192738">
    <property type="component" value="Unassembled WGS sequence"/>
</dbReference>
<feature type="coiled-coil region" evidence="2">
    <location>
        <begin position="117"/>
        <end position="168"/>
    </location>
</feature>
<evidence type="ECO:0000313" key="7">
    <source>
        <dbReference type="Proteomes" id="UP000192738"/>
    </source>
</evidence>
<dbReference type="STRING" id="112901.SAMN04488500_12442"/>
<organism evidence="6 7">
    <name type="scientific">Sporomusa malonica</name>
    <dbReference type="NCBI Taxonomy" id="112901"/>
    <lineage>
        <taxon>Bacteria</taxon>
        <taxon>Bacillati</taxon>
        <taxon>Bacillota</taxon>
        <taxon>Negativicutes</taxon>
        <taxon>Selenomonadales</taxon>
        <taxon>Sporomusaceae</taxon>
        <taxon>Sporomusa</taxon>
    </lineage>
</organism>
<dbReference type="GO" id="GO:0015562">
    <property type="term" value="F:efflux transmembrane transporter activity"/>
    <property type="evidence" value="ECO:0007669"/>
    <property type="project" value="TreeGrafter"/>
</dbReference>
<dbReference type="Pfam" id="PF25954">
    <property type="entry name" value="Beta-barrel_RND_2"/>
    <property type="match status" value="1"/>
</dbReference>
<evidence type="ECO:0000313" key="6">
    <source>
        <dbReference type="EMBL" id="SMD09099.1"/>
    </source>
</evidence>
<dbReference type="Gene3D" id="2.40.30.170">
    <property type="match status" value="1"/>
</dbReference>
<evidence type="ECO:0000259" key="5">
    <source>
        <dbReference type="Pfam" id="PF25989"/>
    </source>
</evidence>
<keyword evidence="7" id="KW-1185">Reference proteome</keyword>
<dbReference type="AlphaFoldDB" id="A0A1W2EHD1"/>
<evidence type="ECO:0000256" key="1">
    <source>
        <dbReference type="ARBA" id="ARBA00009477"/>
    </source>
</evidence>
<dbReference type="RefSeq" id="WP_084577867.1">
    <property type="nucleotide sequence ID" value="NZ_CP155572.1"/>
</dbReference>
<keyword evidence="2" id="KW-0175">Coiled coil</keyword>
<dbReference type="OrthoDB" id="5392603at2"/>
<dbReference type="PANTHER" id="PTHR30469:SF15">
    <property type="entry name" value="HLYD FAMILY OF SECRETION PROTEINS"/>
    <property type="match status" value="1"/>
</dbReference>
<dbReference type="Gene3D" id="1.10.287.470">
    <property type="entry name" value="Helix hairpin bin"/>
    <property type="match status" value="1"/>
</dbReference>
<dbReference type="PRINTS" id="PR01490">
    <property type="entry name" value="RTXTOXIND"/>
</dbReference>
<evidence type="ECO:0000259" key="3">
    <source>
        <dbReference type="Pfam" id="PF25954"/>
    </source>
</evidence>
<reference evidence="6 7" key="1">
    <citation type="submission" date="2017-04" db="EMBL/GenBank/DDBJ databases">
        <authorList>
            <person name="Afonso C.L."/>
            <person name="Miller P.J."/>
            <person name="Scott M.A."/>
            <person name="Spackman E."/>
            <person name="Goraichik I."/>
            <person name="Dimitrov K.M."/>
            <person name="Suarez D.L."/>
            <person name="Swayne D.E."/>
        </authorList>
    </citation>
    <scope>NUCLEOTIDE SEQUENCE [LARGE SCALE GENOMIC DNA]</scope>
    <source>
        <strain evidence="6 7">DSM 5090</strain>
    </source>
</reference>
<sequence>MKGFNIKYWAIPILLAVTVTAAAKTGLLTWGNPQKQVLAAQATSVTAESAQMVSKIPKLSLTGSVEGETSAVISAKIAGRIEQILVEDGQPVTAGQPLIRLESVELSNNVRTGSDAVRRASANYENVETDYKRYQTLYAQNAISKQVLDGIETKLKVAQADLSSAEAALSTAGQQYAYALVTAPVSGVVANKTAVIGQVVGAGAPLMSVENIGQVYAVVNVEQKDLGAIGQGMAAEITVDAYPDKVFAGKIQIINPAAVVANRMYKTKIKIDNSQALLKPGMFVKVSIVTGKPALVLAVPQAAIFQKQGIYQVYVLENGKAIRRQVEVGAVLGDFVEIKTDLEAKAEVITSNVNKLKDGDAVQVGKP</sequence>
<dbReference type="EMBL" id="FWXI01000024">
    <property type="protein sequence ID" value="SMD09099.1"/>
    <property type="molecule type" value="Genomic_DNA"/>
</dbReference>
<proteinExistence type="inferred from homology"/>
<comment type="similarity">
    <text evidence="1">Belongs to the membrane fusion protein (MFP) (TC 8.A.1) family.</text>
</comment>
<dbReference type="FunFam" id="2.40.30.170:FF:000010">
    <property type="entry name" value="Efflux RND transporter periplasmic adaptor subunit"/>
    <property type="match status" value="1"/>
</dbReference>
<dbReference type="InterPro" id="IPR058637">
    <property type="entry name" value="YknX-like_C"/>
</dbReference>
<dbReference type="SUPFAM" id="SSF111369">
    <property type="entry name" value="HlyD-like secretion proteins"/>
    <property type="match status" value="1"/>
</dbReference>
<dbReference type="InterPro" id="IPR006143">
    <property type="entry name" value="RND_pump_MFP"/>
</dbReference>
<dbReference type="Gene3D" id="2.40.50.100">
    <property type="match status" value="1"/>
</dbReference>
<protein>
    <submittedName>
        <fullName evidence="6">RND family efflux transporter, MFP subunit</fullName>
    </submittedName>
</protein>
<dbReference type="InterPro" id="IPR058792">
    <property type="entry name" value="Beta-barrel_RND_2"/>
</dbReference>
<dbReference type="PANTHER" id="PTHR30469">
    <property type="entry name" value="MULTIDRUG RESISTANCE PROTEIN MDTA"/>
    <property type="match status" value="1"/>
</dbReference>
<evidence type="ECO:0000259" key="4">
    <source>
        <dbReference type="Pfam" id="PF25973"/>
    </source>
</evidence>
<feature type="domain" description="CusB-like beta-barrel" evidence="3">
    <location>
        <begin position="215"/>
        <end position="290"/>
    </location>
</feature>